<feature type="domain" description="Lantibiotic biosynthesis protein dehydration" evidence="3">
    <location>
        <begin position="139"/>
        <end position="509"/>
    </location>
</feature>
<dbReference type="eggNOG" id="COG4403">
    <property type="taxonomic scope" value="Bacteria"/>
</dbReference>
<dbReference type="EMBL" id="AP009384">
    <property type="protein sequence ID" value="BAF89206.1"/>
    <property type="molecule type" value="Genomic_DNA"/>
</dbReference>
<dbReference type="Pfam" id="PF05147">
    <property type="entry name" value="LANC_like"/>
    <property type="match status" value="1"/>
</dbReference>
<dbReference type="Proteomes" id="UP000000270">
    <property type="component" value="Chromosome"/>
</dbReference>
<evidence type="ECO:0000256" key="1">
    <source>
        <dbReference type="PIRSR" id="PIRSR607822-1"/>
    </source>
</evidence>
<dbReference type="AlphaFoldDB" id="A8ICH1"/>
<dbReference type="InterPro" id="IPR011009">
    <property type="entry name" value="Kinase-like_dom_sf"/>
</dbReference>
<reference evidence="5" key="2">
    <citation type="submission" date="2007-04" db="EMBL/GenBank/DDBJ databases">
        <title>Complete genome sequence of the nitrogen-fixing bacterium Azorhizobium caulinodans ORS571.</title>
        <authorList>
            <person name="Lee K.B."/>
            <person name="Backer P.D."/>
            <person name="Aono T."/>
            <person name="Liu C.T."/>
            <person name="Suzuki S."/>
            <person name="Suzuki T."/>
            <person name="Kaneko T."/>
            <person name="Yamada M."/>
            <person name="Tabata S."/>
            <person name="Kupfer D.M."/>
            <person name="Najar F.Z."/>
            <person name="Wiley G.B."/>
            <person name="Roe B."/>
            <person name="Binnewies T."/>
            <person name="Ussery D."/>
            <person name="Vereecke D."/>
            <person name="Gevers D."/>
            <person name="Holsters M."/>
            <person name="Oyaizu H."/>
        </authorList>
    </citation>
    <scope>NUCLEOTIDE SEQUENCE [LARGE SCALE GENOMIC DNA]</scope>
    <source>
        <strain evidence="5">ATCC 43989 / DSM 5975 / JCM 20966 / LMG 6465 / NBRC 14845 / NCIMB 13405 / ORS 571</strain>
    </source>
</reference>
<dbReference type="GO" id="GO:0005975">
    <property type="term" value="P:carbohydrate metabolic process"/>
    <property type="evidence" value="ECO:0007669"/>
    <property type="project" value="InterPro"/>
</dbReference>
<feature type="binding site" evidence="1">
    <location>
        <position position="837"/>
    </location>
    <ligand>
        <name>Zn(2+)</name>
        <dbReference type="ChEBI" id="CHEBI:29105"/>
    </ligand>
</feature>
<evidence type="ECO:0000259" key="3">
    <source>
        <dbReference type="Pfam" id="PF13575"/>
    </source>
</evidence>
<keyword evidence="1" id="KW-0862">Zinc</keyword>
<dbReference type="Pfam" id="PF13575">
    <property type="entry name" value="DUF4135"/>
    <property type="match status" value="1"/>
</dbReference>
<reference evidence="4 5" key="4">
    <citation type="journal article" date="2009" name="Appl. Environ. Microbiol.">
        <title>Comparative genome-wide transcriptional profiling of Azorhizobium caulinodans ORS571 grown under free-living and symbiotic conditions.</title>
        <authorList>
            <person name="Tsukada S."/>
            <person name="Aono T."/>
            <person name="Akiba N."/>
            <person name="Lee KB."/>
            <person name="Liu CT."/>
            <person name="Toyazaki H."/>
            <person name="Oyaizu H."/>
        </authorList>
    </citation>
    <scope>NUCLEOTIDE SEQUENCE [LARGE SCALE GENOMIC DNA]</scope>
    <source>
        <strain evidence="5">ATCC 43989 / DSM 5975 / JCM 20966 / LMG 6465 / NBRC 14845 / NCIMB 13405 / ORS 571</strain>
    </source>
</reference>
<dbReference type="SUPFAM" id="SSF56112">
    <property type="entry name" value="Protein kinase-like (PK-like)"/>
    <property type="match status" value="1"/>
</dbReference>
<dbReference type="InterPro" id="IPR025410">
    <property type="entry name" value="Lant_dehyd"/>
</dbReference>
<sequence length="971" mass="101879">MTPPLALTSGGSHRSGRQNGHRSVSGSRHAEPTRTVLPMPFSDILAPLAVARATRLEAALSAAGAPLSAGARRGAIEALLERLNAVAMPVLAEAFTGDTPPPAVARLFDDPPDFVPRERYAAFRAELMGADGLPCLDRWPVLRDRLTKICADWEYNIAAFAAHLAQDADALRWLVPAWRERIPDIADLKGGLSDPHAGGRSVWRVDFADGTRLAYKPRSLAAECAFSRLLAELAGDETVPAQRIPRVLDAGDHGWMEWIEQAPLADADDARSYMERCGGLLALVDLLRGGDIHPDNLVPAGAFPVIVDLECLFQPAPADLGQPDPLEDPHLFSNGILPVFTSFDGGARMVAIAAAGAGPVPLRPETVVRHPGTDWLFLGNRQVPSFADGPTLEGRALDIRDHAADLARGYAATLRGLIRRREALLAPGGALDAFRKVPCRLLCAATNIYALVLAPALLGEGATSEAVFTAHLARAAGREPLMADASHWGHVLEAEAAALSRLDIPAFLFRPDGREAWSVEGRPLGPVFAAPMFARVEARLWALDEAAVADRARLIAAAVTPAPSARVVTGPADVAALLRHCADQVAALAVPQETDAVVWARLWEQIPALIAPAGPGLYYGSSGIAVFLAEAGRVLDDPRLLDLARRALRPTSARVRAGAAGAIATGCGAGYAQGLGGLIAALCWCADLLDDPGLMDDAVALARETPQALAASTGVPDLMQGAAGLALGLGLLHQSAGDLSPFLTACGHAILEGSGLEANGTRHWPDGPQPGLPGLSHGTAGMAAALAHIHRVTGDAAYRDAALEALAYEDTMFNAEAGTWTGEGRASRLHHRMSSWCHGAPGIALARAMVMATLGPAAAPLAPTLETALELTRATPVPAADDLCCGEAGRLEILSVLSARLGRSDLMADVDQALAQRLPDWARGEARLLAAAAPRAPGDAALFRGWAGVGHLMVRRLAPHIARDVLLPWAV</sequence>
<accession>A8ICH1</accession>
<dbReference type="SMART" id="SM01260">
    <property type="entry name" value="LANC_like"/>
    <property type="match status" value="1"/>
</dbReference>
<feature type="region of interest" description="Disordered" evidence="2">
    <location>
        <begin position="1"/>
        <end position="35"/>
    </location>
</feature>
<keyword evidence="5" id="KW-1185">Reference proteome</keyword>
<dbReference type="InterPro" id="IPR007822">
    <property type="entry name" value="LANC-like"/>
</dbReference>
<dbReference type="InterPro" id="IPR012341">
    <property type="entry name" value="6hp_glycosidase-like_sf"/>
</dbReference>
<dbReference type="GO" id="GO:0046872">
    <property type="term" value="F:metal ion binding"/>
    <property type="evidence" value="ECO:0007669"/>
    <property type="project" value="UniProtKB-KW"/>
</dbReference>
<reference evidence="4 5" key="6">
    <citation type="journal article" date="2011" name="Appl. Environ. Microbiol.">
        <title>Involvement of the azorhizobial chromosome partition gene (parA) in the onset of bacteroid differentiation during Sesbania rostrata stem nodule development.</title>
        <authorList>
            <person name="Liu CT."/>
            <person name="Lee KB."/>
            <person name="Wang YS."/>
            <person name="Peng MH."/>
            <person name="Lee KT."/>
            <person name="Suzuki S."/>
            <person name="Suzuki T."/>
            <person name="Oyaizu H."/>
        </authorList>
    </citation>
    <scope>NUCLEOTIDE SEQUENCE [LARGE SCALE GENOMIC DNA]</scope>
    <source>
        <strain evidence="5">ATCC 43989 / DSM 5975 / JCM 20966 / LMG 6465 / NBRC 14845 / NCIMB 13405 / ORS 571</strain>
    </source>
</reference>
<evidence type="ECO:0000256" key="2">
    <source>
        <dbReference type="SAM" id="MobiDB-lite"/>
    </source>
</evidence>
<reference evidence="4 5" key="5">
    <citation type="journal article" date="2010" name="Appl. Environ. Microbiol.">
        <title>phrR-like gene praR of Azorhizobium caulinodans ORS571 is essential for symbiosis with Sesbania rostrata and is involved in expression of reb genes.</title>
        <authorList>
            <person name="Akiba N."/>
            <person name="Aono T."/>
            <person name="Toyazaki H."/>
            <person name="Sato S."/>
            <person name="Oyaizu H."/>
        </authorList>
    </citation>
    <scope>NUCLEOTIDE SEQUENCE [LARGE SCALE GENOMIC DNA]</scope>
    <source>
        <strain evidence="5">ATCC 43989 / DSM 5975 / JCM 20966 / LMG 6465 / NBRC 14845 / NCIMB 13405 / ORS 571</strain>
    </source>
</reference>
<gene>
    <name evidence="4" type="ordered locus">AZC_3208</name>
</gene>
<organism evidence="4 5">
    <name type="scientific">Azorhizobium caulinodans (strain ATCC 43989 / DSM 5975 / JCM 20966 / LMG 6465 / NBRC 14845 / NCIMB 13405 / ORS 571)</name>
    <dbReference type="NCBI Taxonomy" id="438753"/>
    <lineage>
        <taxon>Bacteria</taxon>
        <taxon>Pseudomonadati</taxon>
        <taxon>Pseudomonadota</taxon>
        <taxon>Alphaproteobacteria</taxon>
        <taxon>Hyphomicrobiales</taxon>
        <taxon>Xanthobacteraceae</taxon>
        <taxon>Azorhizobium</taxon>
    </lineage>
</organism>
<dbReference type="KEGG" id="azc:AZC_3208"/>
<reference evidence="4 5" key="1">
    <citation type="journal article" date="2007" name="Appl. Environ. Microbiol.">
        <title>Rhizobial factors required for stem nodule maturation and maintenance in Sesbania rostrata-Azorhizobium caulinodans ORS571 symbiosis.</title>
        <authorList>
            <person name="Suzuki S."/>
            <person name="Aono T."/>
            <person name="Lee KB."/>
            <person name="Suzuki T."/>
            <person name="Liu CT."/>
            <person name="Miwa H."/>
            <person name="Wakao S."/>
            <person name="Iki T."/>
            <person name="Oyaizu H."/>
        </authorList>
    </citation>
    <scope>NUCLEOTIDE SEQUENCE [LARGE SCALE GENOMIC DNA]</scope>
    <source>
        <strain evidence="5">ATCC 43989 / DSM 5975 / JCM 20966 / LMG 6465 / NBRC 14845 / NCIMB 13405 / ORS 571</strain>
    </source>
</reference>
<name>A8ICH1_AZOC5</name>
<reference evidence="4 5" key="3">
    <citation type="journal article" date="2008" name="BMC Genomics">
        <title>The genome of the versatile nitrogen fixer Azorhizobium caulinodans ORS571.</title>
        <authorList>
            <person name="Lee KB."/>
            <person name="Backer P.D."/>
            <person name="Aono T."/>
            <person name="Liu CT."/>
            <person name="Suzuki S."/>
            <person name="Suzuki T."/>
            <person name="Kaneko T."/>
            <person name="Yamada M."/>
            <person name="Tabata S."/>
            <person name="Kupfer D.M."/>
            <person name="Najar F.Z."/>
            <person name="Wiley G.B."/>
            <person name="Roe B."/>
            <person name="Binnewies T.T."/>
            <person name="Ussery D.W."/>
            <person name="D'Haeze W."/>
            <person name="Herder J.D."/>
            <person name="Gevers D."/>
            <person name="Vereecke D."/>
            <person name="Holsters M."/>
            <person name="Oyaizu H."/>
        </authorList>
    </citation>
    <scope>NUCLEOTIDE SEQUENCE [LARGE SCALE GENOMIC DNA]</scope>
    <source>
        <strain evidence="5">ATCC 43989 / DSM 5975 / JCM 20966 / LMG 6465 / NBRC 14845 / NCIMB 13405 / ORS 571</strain>
    </source>
</reference>
<dbReference type="Gene3D" id="1.50.10.10">
    <property type="match status" value="1"/>
</dbReference>
<dbReference type="SUPFAM" id="SSF158745">
    <property type="entry name" value="LanC-like"/>
    <property type="match status" value="1"/>
</dbReference>
<dbReference type="InterPro" id="IPR017146">
    <property type="entry name" value="Lanti_2_LanM"/>
</dbReference>
<protein>
    <submittedName>
        <fullName evidence="4">Putative lantibiotic modifying enzyme</fullName>
    </submittedName>
</protein>
<dbReference type="GO" id="GO:0031179">
    <property type="term" value="P:peptide modification"/>
    <property type="evidence" value="ECO:0007669"/>
    <property type="project" value="InterPro"/>
</dbReference>
<keyword evidence="1" id="KW-0479">Metal-binding</keyword>
<evidence type="ECO:0000313" key="5">
    <source>
        <dbReference type="Proteomes" id="UP000000270"/>
    </source>
</evidence>
<dbReference type="STRING" id="438753.AZC_3208"/>
<evidence type="ECO:0000313" key="4">
    <source>
        <dbReference type="EMBL" id="BAF89206.1"/>
    </source>
</evidence>
<dbReference type="PRINTS" id="PR01950">
    <property type="entry name" value="LANCSUPER"/>
</dbReference>
<dbReference type="HOGENOM" id="CLU_009398_0_0_5"/>
<proteinExistence type="predicted"/>
<dbReference type="CDD" id="cd04792">
    <property type="entry name" value="LanM-like"/>
    <property type="match status" value="1"/>
</dbReference>
<dbReference type="NCBIfam" id="TIGR03897">
    <property type="entry name" value="lanti_2_LanM"/>
    <property type="match status" value="1"/>
</dbReference>